<protein>
    <submittedName>
        <fullName evidence="2">Uncharacterized protein</fullName>
    </submittedName>
</protein>
<evidence type="ECO:0000256" key="1">
    <source>
        <dbReference type="SAM" id="Phobius"/>
    </source>
</evidence>
<feature type="transmembrane region" description="Helical" evidence="1">
    <location>
        <begin position="43"/>
        <end position="64"/>
    </location>
</feature>
<sequence>MEKSAKYIYFFFIMVILTMMYMAPTMIIIWLAMKFSMLKGIGFLFGFFLLLGYIMALTSLFVDLREGDAPPVREPEQPCKLVNSNGSTFSVYQELSIFENYGLINVYNRFSEVLKRLEFNKSYLTKAQQLALMFTYLSSCMPKDIIEDELFIYNEWYQGRVAILLAIDDPFKYAYNSDWLNFVESDIEGDHYVFVINQTKGVTAYKGTRDELVEQFKLDWPE</sequence>
<evidence type="ECO:0000313" key="2">
    <source>
        <dbReference type="EMBL" id="DAD84048.1"/>
    </source>
</evidence>
<keyword evidence="1" id="KW-0812">Transmembrane</keyword>
<keyword evidence="1" id="KW-0472">Membrane</keyword>
<name>A0A8S5MP80_9CAUD</name>
<keyword evidence="1" id="KW-1133">Transmembrane helix</keyword>
<dbReference type="EMBL" id="BK014951">
    <property type="protein sequence ID" value="DAD84048.1"/>
    <property type="molecule type" value="Genomic_DNA"/>
</dbReference>
<accession>A0A8S5MP80</accession>
<feature type="transmembrane region" description="Helical" evidence="1">
    <location>
        <begin position="7"/>
        <end position="31"/>
    </location>
</feature>
<reference evidence="2" key="1">
    <citation type="journal article" date="2021" name="Proc. Natl. Acad. Sci. U.S.A.">
        <title>A Catalog of Tens of Thousands of Viruses from Human Metagenomes Reveals Hidden Associations with Chronic Diseases.</title>
        <authorList>
            <person name="Tisza M.J."/>
            <person name="Buck C.B."/>
        </authorList>
    </citation>
    <scope>NUCLEOTIDE SEQUENCE</scope>
    <source>
        <strain evidence="2">Ct0yq10</strain>
    </source>
</reference>
<organism evidence="2">
    <name type="scientific">Siphoviridae sp. ct0yq10</name>
    <dbReference type="NCBI Taxonomy" id="2826270"/>
    <lineage>
        <taxon>Viruses</taxon>
        <taxon>Duplodnaviria</taxon>
        <taxon>Heunggongvirae</taxon>
        <taxon>Uroviricota</taxon>
        <taxon>Caudoviricetes</taxon>
    </lineage>
</organism>
<proteinExistence type="predicted"/>